<dbReference type="PATRIC" id="fig|1359193.3.peg.1474"/>
<keyword evidence="17" id="KW-1185">Reference proteome</keyword>
<dbReference type="UniPathway" id="UPA00251">
    <property type="reaction ID" value="UER00324"/>
</dbReference>
<comment type="subcellular location">
    <subcellularLocation>
        <location evidence="1 14">Cell membrane</location>
        <topology evidence="1 14">Multi-pass membrane protein</topology>
    </subcellularLocation>
</comment>
<accession>A0A0F3QD93</accession>
<evidence type="ECO:0000256" key="4">
    <source>
        <dbReference type="ARBA" id="ARBA00017504"/>
    </source>
</evidence>
<evidence type="ECO:0000256" key="5">
    <source>
        <dbReference type="ARBA" id="ARBA00022475"/>
    </source>
</evidence>
<dbReference type="InterPro" id="IPR005265">
    <property type="entry name" value="HemJ-like"/>
</dbReference>
<keyword evidence="12 14" id="KW-0472">Membrane</keyword>
<sequence>MVNYYLWFKSIHIISAICWMAGLLYLPRIYVYHTKVKVGSETDKTFQIMELKLLRFIMNPAMISTFIFGLINAYIYGFAALDAWFHVKMFAVLILVIFHGLLARWRKDFAVGKNVHSEKFYRIVNEIPAICMIVAVIMVIVKPFD</sequence>
<dbReference type="Pfam" id="PF03653">
    <property type="entry name" value="UPF0093"/>
    <property type="match status" value="1"/>
</dbReference>
<evidence type="ECO:0000313" key="16">
    <source>
        <dbReference type="EMBL" id="KJV90513.1"/>
    </source>
</evidence>
<dbReference type="AlphaFoldDB" id="A0A0F3QD93"/>
<name>A0A0F3QD93_RICBE</name>
<evidence type="ECO:0000256" key="3">
    <source>
        <dbReference type="ARBA" id="ARBA00006501"/>
    </source>
</evidence>
<evidence type="ECO:0000256" key="10">
    <source>
        <dbReference type="ARBA" id="ARBA00023002"/>
    </source>
</evidence>
<dbReference type="GO" id="GO:0005886">
    <property type="term" value="C:plasma membrane"/>
    <property type="evidence" value="ECO:0007669"/>
    <property type="project" value="UniProtKB-SubCell"/>
</dbReference>
<evidence type="ECO:0000256" key="11">
    <source>
        <dbReference type="ARBA" id="ARBA00023004"/>
    </source>
</evidence>
<evidence type="ECO:0000256" key="6">
    <source>
        <dbReference type="ARBA" id="ARBA00022617"/>
    </source>
</evidence>
<evidence type="ECO:0000313" key="17">
    <source>
        <dbReference type="Proteomes" id="UP000033661"/>
    </source>
</evidence>
<feature type="binding site" description="axial binding residue" evidence="14">
    <location>
        <position position="88"/>
    </location>
    <ligand>
        <name>heme</name>
        <dbReference type="ChEBI" id="CHEBI:30413"/>
    </ligand>
    <ligandPart>
        <name>Fe</name>
        <dbReference type="ChEBI" id="CHEBI:18248"/>
    </ligandPart>
</feature>
<keyword evidence="7 14" id="KW-0812">Transmembrane</keyword>
<comment type="caution">
    <text evidence="16">The sequence shown here is derived from an EMBL/GenBank/DDBJ whole genome shotgun (WGS) entry which is preliminary data.</text>
</comment>
<evidence type="ECO:0000256" key="7">
    <source>
        <dbReference type="ARBA" id="ARBA00022692"/>
    </source>
</evidence>
<dbReference type="HAMAP" id="MF_02239">
    <property type="entry name" value="HemJ"/>
    <property type="match status" value="1"/>
</dbReference>
<dbReference type="PANTHER" id="PTHR40255:SF1">
    <property type="entry name" value="PROTOPORPHYRINOGEN IX OXIDASE"/>
    <property type="match status" value="1"/>
</dbReference>
<dbReference type="GO" id="GO:0046872">
    <property type="term" value="F:metal ion binding"/>
    <property type="evidence" value="ECO:0007669"/>
    <property type="project" value="UniProtKB-UniRule"/>
</dbReference>
<feature type="transmembrane region" description="Helical" evidence="14">
    <location>
        <begin position="123"/>
        <end position="141"/>
    </location>
</feature>
<evidence type="ECO:0000256" key="9">
    <source>
        <dbReference type="ARBA" id="ARBA00022989"/>
    </source>
</evidence>
<dbReference type="GO" id="GO:0006782">
    <property type="term" value="P:protoporphyrinogen IX biosynthetic process"/>
    <property type="evidence" value="ECO:0007669"/>
    <property type="project" value="UniProtKB-UniRule"/>
</dbReference>
<dbReference type="RefSeq" id="WP_045799158.1">
    <property type="nucleotide sequence ID" value="NZ_LAOI01000001.1"/>
</dbReference>
<organism evidence="16 17">
    <name type="scientific">Rickettsia bellii str. RML An4</name>
    <dbReference type="NCBI Taxonomy" id="1359193"/>
    <lineage>
        <taxon>Bacteria</taxon>
        <taxon>Pseudomonadati</taxon>
        <taxon>Pseudomonadota</taxon>
        <taxon>Alphaproteobacteria</taxon>
        <taxon>Rickettsiales</taxon>
        <taxon>Rickettsiaceae</taxon>
        <taxon>Rickettsieae</taxon>
        <taxon>Rickettsia</taxon>
        <taxon>belli group</taxon>
    </lineage>
</organism>
<protein>
    <recommendedName>
        <fullName evidence="4 14">Protoporphyrinogen IX oxidase</fullName>
        <shortName evidence="14">PPO</shortName>
        <ecNumber evidence="14 15">1.3.99.-</ecNumber>
    </recommendedName>
</protein>
<comment type="catalytic activity">
    <reaction evidence="13 14 15">
        <text>protoporphyrinogen IX + 3 A = protoporphyrin IX + 3 AH2</text>
        <dbReference type="Rhea" id="RHEA:62000"/>
        <dbReference type="ChEBI" id="CHEBI:13193"/>
        <dbReference type="ChEBI" id="CHEBI:17499"/>
        <dbReference type="ChEBI" id="CHEBI:57306"/>
        <dbReference type="ChEBI" id="CHEBI:57307"/>
    </reaction>
</comment>
<feature type="binding site" description="axial binding residue" evidence="14">
    <location>
        <position position="12"/>
    </location>
    <ligand>
        <name>heme</name>
        <dbReference type="ChEBI" id="CHEBI:30413"/>
    </ligand>
    <ligandPart>
        <name>Fe</name>
        <dbReference type="ChEBI" id="CHEBI:18248"/>
    </ligandPart>
</feature>
<comment type="similarity">
    <text evidence="3 14 15">Belongs to the HemJ family.</text>
</comment>
<comment type="function">
    <text evidence="14 15">Catalyzes the oxidation of protoporphyrinogen IX to protoporphyrin IX.</text>
</comment>
<evidence type="ECO:0000256" key="15">
    <source>
        <dbReference type="PIRNR" id="PIRNR004638"/>
    </source>
</evidence>
<dbReference type="EMBL" id="LAOI01000001">
    <property type="protein sequence ID" value="KJV90513.1"/>
    <property type="molecule type" value="Genomic_DNA"/>
</dbReference>
<reference evidence="16 17" key="1">
    <citation type="submission" date="2015-02" db="EMBL/GenBank/DDBJ databases">
        <title>Genome Sequencing of Rickettsiales.</title>
        <authorList>
            <person name="Daugherty S.C."/>
            <person name="Su Q."/>
            <person name="Abolude K."/>
            <person name="Beier-Sexton M."/>
            <person name="Carlyon J.A."/>
            <person name="Carter R."/>
            <person name="Day N.P."/>
            <person name="Dumler S.J."/>
            <person name="Dyachenko V."/>
            <person name="Godinez A."/>
            <person name="Kurtti T.J."/>
            <person name="Lichay M."/>
            <person name="Mullins K.E."/>
            <person name="Ott S."/>
            <person name="Pappas-Brown V."/>
            <person name="Paris D.H."/>
            <person name="Patel P."/>
            <person name="Richards A.L."/>
            <person name="Sadzewicz L."/>
            <person name="Sears K."/>
            <person name="Seidman D."/>
            <person name="Sengamalay N."/>
            <person name="Stenos J."/>
            <person name="Tallon L.J."/>
            <person name="Vincent G."/>
            <person name="Fraser C.M."/>
            <person name="Munderloh U."/>
            <person name="Dunning-Hotopp J.C."/>
        </authorList>
    </citation>
    <scope>NUCLEOTIDE SEQUENCE [LARGE SCALE GENOMIC DNA]</scope>
    <source>
        <strain evidence="16 17">RML An4</strain>
    </source>
</reference>
<feature type="transmembrane region" description="Helical" evidence="14">
    <location>
        <begin position="83"/>
        <end position="102"/>
    </location>
</feature>
<dbReference type="PIRSF" id="PIRSF004638">
    <property type="entry name" value="UCP004638"/>
    <property type="match status" value="1"/>
</dbReference>
<evidence type="ECO:0000256" key="13">
    <source>
        <dbReference type="ARBA" id="ARBA00048390"/>
    </source>
</evidence>
<evidence type="ECO:0000256" key="2">
    <source>
        <dbReference type="ARBA" id="ARBA00005073"/>
    </source>
</evidence>
<keyword evidence="11 14" id="KW-0408">Iron</keyword>
<feature type="transmembrane region" description="Helical" evidence="14">
    <location>
        <begin position="6"/>
        <end position="26"/>
    </location>
</feature>
<keyword evidence="9 14" id="KW-1133">Transmembrane helix</keyword>
<proteinExistence type="inferred from homology"/>
<dbReference type="Proteomes" id="UP000033661">
    <property type="component" value="Unassembled WGS sequence"/>
</dbReference>
<evidence type="ECO:0000256" key="8">
    <source>
        <dbReference type="ARBA" id="ARBA00022723"/>
    </source>
</evidence>
<feature type="transmembrane region" description="Helical" evidence="14">
    <location>
        <begin position="56"/>
        <end position="77"/>
    </location>
</feature>
<keyword evidence="5 14" id="KW-1003">Cell membrane</keyword>
<evidence type="ECO:0000256" key="12">
    <source>
        <dbReference type="ARBA" id="ARBA00023136"/>
    </source>
</evidence>
<dbReference type="EC" id="1.3.99.-" evidence="14 15"/>
<evidence type="ECO:0000256" key="1">
    <source>
        <dbReference type="ARBA" id="ARBA00004651"/>
    </source>
</evidence>
<comment type="pathway">
    <text evidence="2 14 15">Porphyrin-containing compound metabolism; protoporphyrin-IX biosynthesis; protoporphyrin-IX from protoporphyrinogen-IX: step 1/1.</text>
</comment>
<gene>
    <name evidence="16" type="ORF">RBEAN4_1518</name>
</gene>
<keyword evidence="10 14" id="KW-0560">Oxidoreductase</keyword>
<dbReference type="PANTHER" id="PTHR40255">
    <property type="entry name" value="UPF0093 MEMBRANE PROTEIN SLR1790"/>
    <property type="match status" value="1"/>
</dbReference>
<keyword evidence="8 14" id="KW-0479">Metal-binding</keyword>
<keyword evidence="6 14" id="KW-0349">Heme</keyword>
<evidence type="ECO:0000256" key="14">
    <source>
        <dbReference type="HAMAP-Rule" id="MF_02239"/>
    </source>
</evidence>
<comment type="cofactor">
    <cofactor evidence="14 15">
        <name>heme b</name>
        <dbReference type="ChEBI" id="CHEBI:60344"/>
    </cofactor>
    <text evidence="14 15">Binds 1 heme b (iron(II)-protoporphyrin IX) group per subunit.</text>
</comment>
<dbReference type="GO" id="GO:0070818">
    <property type="term" value="F:protoporphyrinogen oxidase activity"/>
    <property type="evidence" value="ECO:0007669"/>
    <property type="project" value="UniProtKB-UniRule"/>
</dbReference>
<dbReference type="NCBIfam" id="TIGR00701">
    <property type="entry name" value="protoporphyrinogen oxidase HemJ"/>
    <property type="match status" value="1"/>
</dbReference>
<comment type="subunit">
    <text evidence="14">Homodimer.</text>
</comment>